<proteinExistence type="predicted"/>
<dbReference type="Pfam" id="PF00557">
    <property type="entry name" value="Peptidase_M24"/>
    <property type="match status" value="1"/>
</dbReference>
<sequence>MNRFADQYGEIGANMPSEEERISEHNEVLLDRLDNIMPGLLQEENFDAWLVIGRENNEDPIISTLLPGSFYGASRITAFLLTKDKRFVLSPYGSKMEDFYESAWRVEDGDIFKSIATLLEDLRIESLGIDFSKDFAVADGITHSLFESLRNQLSGKVNLVSAENIAINWLQTRTDREIEIYRHLDRIAHIIIRNAFSRENISSCMTTTRDVEFLLKRLAVDIGLKTWFGPDVDFQRRGVDDPRSTGVIEEGDLLHCDFGFVFNGLATDTQQMFYLKMEGQSSVLEELQDVIFRTNEVQDILARNFIEGISGNELLRMSLKDAAEKGLDATIYSHPVGYHGHGAGPIIGLWNNQKGIKGTGDLKIRDSTCFAMELNNRTPVASWSGQSVYGFLEETVAFRDGEIDYLDGRQKELFLI</sequence>
<organism evidence="2">
    <name type="scientific">Mesotoga infera</name>
    <dbReference type="NCBI Taxonomy" id="1236046"/>
    <lineage>
        <taxon>Bacteria</taxon>
        <taxon>Thermotogati</taxon>
        <taxon>Thermotogota</taxon>
        <taxon>Thermotogae</taxon>
        <taxon>Kosmotogales</taxon>
        <taxon>Kosmotogaceae</taxon>
        <taxon>Mesotoga</taxon>
    </lineage>
</organism>
<dbReference type="InterPro" id="IPR050659">
    <property type="entry name" value="Peptidase_M24B"/>
</dbReference>
<feature type="domain" description="Peptidase M24" evidence="1">
    <location>
        <begin position="186"/>
        <end position="373"/>
    </location>
</feature>
<accession>A0A7C1GT73</accession>
<comment type="caution">
    <text evidence="2">The sequence shown here is derived from an EMBL/GenBank/DDBJ whole genome shotgun (WGS) entry which is preliminary data.</text>
</comment>
<evidence type="ECO:0000313" key="2">
    <source>
        <dbReference type="EMBL" id="HDP77643.1"/>
    </source>
</evidence>
<dbReference type="Gene3D" id="3.90.230.10">
    <property type="entry name" value="Creatinase/methionine aminopeptidase superfamily"/>
    <property type="match status" value="1"/>
</dbReference>
<protein>
    <submittedName>
        <fullName evidence="2">M24 family metallopeptidase</fullName>
    </submittedName>
</protein>
<dbReference type="PANTHER" id="PTHR46112">
    <property type="entry name" value="AMINOPEPTIDASE"/>
    <property type="match status" value="1"/>
</dbReference>
<dbReference type="EMBL" id="DSBT01000156">
    <property type="protein sequence ID" value="HDP77643.1"/>
    <property type="molecule type" value="Genomic_DNA"/>
</dbReference>
<dbReference type="InterPro" id="IPR036005">
    <property type="entry name" value="Creatinase/aminopeptidase-like"/>
</dbReference>
<dbReference type="PANTHER" id="PTHR46112:SF3">
    <property type="entry name" value="AMINOPEPTIDASE YPDF"/>
    <property type="match status" value="1"/>
</dbReference>
<dbReference type="SUPFAM" id="SSF55920">
    <property type="entry name" value="Creatinase/aminopeptidase"/>
    <property type="match status" value="1"/>
</dbReference>
<gene>
    <name evidence="2" type="ORF">ENN47_05575</name>
</gene>
<evidence type="ECO:0000259" key="1">
    <source>
        <dbReference type="Pfam" id="PF00557"/>
    </source>
</evidence>
<name>A0A7C1GT73_9BACT</name>
<reference evidence="2" key="1">
    <citation type="journal article" date="2020" name="mSystems">
        <title>Genome- and Community-Level Interaction Insights into Carbon Utilization and Element Cycling Functions of Hydrothermarchaeota in Hydrothermal Sediment.</title>
        <authorList>
            <person name="Zhou Z."/>
            <person name="Liu Y."/>
            <person name="Xu W."/>
            <person name="Pan J."/>
            <person name="Luo Z.H."/>
            <person name="Li M."/>
        </authorList>
    </citation>
    <scope>NUCLEOTIDE SEQUENCE [LARGE SCALE GENOMIC DNA]</scope>
    <source>
        <strain evidence="2">SpSt-1179</strain>
    </source>
</reference>
<dbReference type="AlphaFoldDB" id="A0A7C1GT73"/>
<dbReference type="Proteomes" id="UP000886198">
    <property type="component" value="Unassembled WGS sequence"/>
</dbReference>
<dbReference type="InterPro" id="IPR000994">
    <property type="entry name" value="Pept_M24"/>
</dbReference>